<dbReference type="Proteomes" id="UP000192578">
    <property type="component" value="Unassembled WGS sequence"/>
</dbReference>
<keyword evidence="3" id="KW-0067">ATP-binding</keyword>
<dbReference type="GO" id="GO:0140662">
    <property type="term" value="F:ATP-dependent protein folding chaperone"/>
    <property type="evidence" value="ECO:0007669"/>
    <property type="project" value="InterPro"/>
</dbReference>
<dbReference type="PRINTS" id="PR00301">
    <property type="entry name" value="HEATSHOCK70"/>
</dbReference>
<dbReference type="PANTHER" id="PTHR45639:SF34">
    <property type="entry name" value="CHAPERONE PROTEIN DNAK"/>
    <property type="match status" value="1"/>
</dbReference>
<dbReference type="GO" id="GO:0005524">
    <property type="term" value="F:ATP binding"/>
    <property type="evidence" value="ECO:0007669"/>
    <property type="project" value="UniProtKB-KW"/>
</dbReference>
<dbReference type="PANTHER" id="PTHR45639">
    <property type="entry name" value="HSC70CB, ISOFORM G-RELATED"/>
    <property type="match status" value="1"/>
</dbReference>
<gene>
    <name evidence="5" type="ORF">BV898_17212</name>
</gene>
<comment type="caution">
    <text evidence="5">The sequence shown here is derived from an EMBL/GenBank/DDBJ whole genome shotgun (WGS) entry which is preliminary data.</text>
</comment>
<dbReference type="Gene3D" id="3.30.420.40">
    <property type="match status" value="2"/>
</dbReference>
<evidence type="ECO:0000313" key="5">
    <source>
        <dbReference type="EMBL" id="OWA52769.1"/>
    </source>
</evidence>
<evidence type="ECO:0000256" key="2">
    <source>
        <dbReference type="ARBA" id="ARBA00022741"/>
    </source>
</evidence>
<feature type="compositionally biased region" description="Polar residues" evidence="4">
    <location>
        <begin position="767"/>
        <end position="777"/>
    </location>
</feature>
<keyword evidence="6" id="KW-1185">Reference proteome</keyword>
<dbReference type="GO" id="GO:0030968">
    <property type="term" value="P:endoplasmic reticulum unfolded protein response"/>
    <property type="evidence" value="ECO:0007669"/>
    <property type="project" value="TreeGrafter"/>
</dbReference>
<dbReference type="EMBL" id="MTYJ01000285">
    <property type="protein sequence ID" value="OWA52769.1"/>
    <property type="molecule type" value="Genomic_DNA"/>
</dbReference>
<dbReference type="InterPro" id="IPR013126">
    <property type="entry name" value="Hsp_70_fam"/>
</dbReference>
<organism evidence="5 6">
    <name type="scientific">Hypsibius exemplaris</name>
    <name type="common">Freshwater tardigrade</name>
    <dbReference type="NCBI Taxonomy" id="2072580"/>
    <lineage>
        <taxon>Eukaryota</taxon>
        <taxon>Metazoa</taxon>
        <taxon>Ecdysozoa</taxon>
        <taxon>Tardigrada</taxon>
        <taxon>Eutardigrada</taxon>
        <taxon>Parachela</taxon>
        <taxon>Hypsibioidea</taxon>
        <taxon>Hypsibiidae</taxon>
        <taxon>Hypsibius</taxon>
    </lineage>
</organism>
<evidence type="ECO:0000313" key="6">
    <source>
        <dbReference type="Proteomes" id="UP000192578"/>
    </source>
</evidence>
<dbReference type="OrthoDB" id="2963168at2759"/>
<dbReference type="Pfam" id="PF00012">
    <property type="entry name" value="HSP70"/>
    <property type="match status" value="1"/>
</dbReference>
<dbReference type="GO" id="GO:0034663">
    <property type="term" value="C:endoplasmic reticulum chaperone complex"/>
    <property type="evidence" value="ECO:0007669"/>
    <property type="project" value="TreeGrafter"/>
</dbReference>
<accession>A0A9X6NGF1</accession>
<evidence type="ECO:0000256" key="1">
    <source>
        <dbReference type="ARBA" id="ARBA00007381"/>
    </source>
</evidence>
<name>A0A9X6NGF1_HYPEX</name>
<feature type="region of interest" description="Disordered" evidence="4">
    <location>
        <begin position="800"/>
        <end position="830"/>
    </location>
</feature>
<dbReference type="Gene3D" id="3.90.640.10">
    <property type="entry name" value="Actin, Chain A, domain 4"/>
    <property type="match status" value="1"/>
</dbReference>
<sequence>MTPSMKTIGIDFGTTNIYLAVWADRAVQLVRNATTGRASTLSFIVFNDDDDDDYDDEVAFDQDARSLSTLSCRESGFIMDVKAFLGLEMHTARAALTAGAYAMHLATDSPADSPGDGDGGVRFRLQHGKCVSVGSAARLLLHQAYSLAASHCSDRAADSPLSCVITVSAEWGDERRSALLRACSLAGFVAPLLVDEAAATLMGCFLRTLNSTNTADNIVVVDVGSSGTSVTVFRRSRHNGLTEVTRFPRLEVCGNTVTQRITQHCRERFETEHRIRILEHSQPLHRLRLECEDAKIRLSTVKTVNVIVRSCVDGIDLKVIVDRTLLDDVSRDDVATLIQAIETAEKALQVDHVGEMNNFEIFLVGGASRLKALRKGVEARFAAQLNASPLLFCEEATLYGAAGLGGIIDRLPEARDLDVSRHGRALCELLRPISAGSTTDGAPDWDQLQQYVRKWLQSEAHIYPPEETIRSDAINELTKPPLGEGDRLGQPSLFNFPLKNSDCSNGLNNPSNLRNDTAIQLAIREITPFKPSQITQATGEIFGPEDNLSTPTTANTDGIHNGVIARPKVPFDGNNIVSLPASKRRAVQSHHDKINFFPSSGYGAREGTDSAALIRSEGYALELESAQDETAHAGANSGHHIAMAPSLMSSTKINPLTENNSPGLTPNSACLGDPFRIVTISPQVEDVVHLEVRHYLQATVSTVTSSVSYEPPNLMVQSGLPITDPRSQAGTSWWSSSAFEQRSVLSIIDEIQQSKDIAKTDEALSDPTASQAQRMFTQPQQQQPYDETPARPIERQASLMPSPAWPAASYNPGGGRSDRNPGDQEILINDRNVRPRTRHYGSCFEWFIDRFKAK</sequence>
<dbReference type="SUPFAM" id="SSF53067">
    <property type="entry name" value="Actin-like ATPase domain"/>
    <property type="match status" value="2"/>
</dbReference>
<dbReference type="AlphaFoldDB" id="A0A9X6NGF1"/>
<evidence type="ECO:0000256" key="4">
    <source>
        <dbReference type="SAM" id="MobiDB-lite"/>
    </source>
</evidence>
<comment type="similarity">
    <text evidence="1">Belongs to the heat shock protein 70 family.</text>
</comment>
<evidence type="ECO:0000256" key="3">
    <source>
        <dbReference type="ARBA" id="ARBA00022840"/>
    </source>
</evidence>
<keyword evidence="2" id="KW-0547">Nucleotide-binding</keyword>
<feature type="region of interest" description="Disordered" evidence="4">
    <location>
        <begin position="761"/>
        <end position="787"/>
    </location>
</feature>
<proteinExistence type="inferred from homology"/>
<dbReference type="InterPro" id="IPR043129">
    <property type="entry name" value="ATPase_NBD"/>
</dbReference>
<reference evidence="6" key="1">
    <citation type="submission" date="2017-01" db="EMBL/GenBank/DDBJ databases">
        <title>Comparative genomics of anhydrobiosis in the tardigrade Hypsibius dujardini.</title>
        <authorList>
            <person name="Yoshida Y."/>
            <person name="Koutsovoulos G."/>
            <person name="Laetsch D."/>
            <person name="Stevens L."/>
            <person name="Kumar S."/>
            <person name="Horikawa D."/>
            <person name="Ishino K."/>
            <person name="Komine S."/>
            <person name="Tomita M."/>
            <person name="Blaxter M."/>
            <person name="Arakawa K."/>
        </authorList>
    </citation>
    <scope>NUCLEOTIDE SEQUENCE [LARGE SCALE GENOMIC DNA]</scope>
    <source>
        <strain evidence="6">Z151</strain>
    </source>
</reference>
<protein>
    <submittedName>
        <fullName evidence="5">Uncharacterized protein</fullName>
    </submittedName>
</protein>
<dbReference type="Gene3D" id="3.30.30.30">
    <property type="match status" value="1"/>
</dbReference>